<dbReference type="OrthoDB" id="2963168at2759"/>
<feature type="region of interest" description="Disordered" evidence="1">
    <location>
        <begin position="165"/>
        <end position="206"/>
    </location>
</feature>
<dbReference type="SUPFAM" id="SSF53067">
    <property type="entry name" value="Actin-like ATPase domain"/>
    <property type="match status" value="1"/>
</dbReference>
<evidence type="ECO:0000256" key="1">
    <source>
        <dbReference type="SAM" id="MobiDB-lite"/>
    </source>
</evidence>
<dbReference type="Proteomes" id="UP000053890">
    <property type="component" value="Unassembled WGS sequence"/>
</dbReference>
<dbReference type="PANTHER" id="PTHR14187:SF5">
    <property type="entry name" value="HEAT SHOCK 70 KDA PROTEIN 12A"/>
    <property type="match status" value="1"/>
</dbReference>
<dbReference type="CDD" id="cd10170">
    <property type="entry name" value="ASKHA_NBD_HSP70"/>
    <property type="match status" value="1"/>
</dbReference>
<keyword evidence="3" id="KW-1185">Reference proteome</keyword>
<accession>A0A0P9ELC4</accession>
<dbReference type="AlphaFoldDB" id="A0A0P9ELC4"/>
<feature type="compositionally biased region" description="Low complexity" evidence="1">
    <location>
        <begin position="165"/>
        <end position="195"/>
    </location>
</feature>
<dbReference type="EMBL" id="KQ474086">
    <property type="protein sequence ID" value="KPV72528.1"/>
    <property type="molecule type" value="Genomic_DNA"/>
</dbReference>
<reference evidence="2 3" key="1">
    <citation type="journal article" date="2015" name="Front. Microbiol.">
        <title>Genome sequence of the plant growth promoting endophytic yeast Rhodotorula graminis WP1.</title>
        <authorList>
            <person name="Firrincieli A."/>
            <person name="Otillar R."/>
            <person name="Salamov A."/>
            <person name="Schmutz J."/>
            <person name="Khan Z."/>
            <person name="Redman R.S."/>
            <person name="Fleck N.D."/>
            <person name="Lindquist E."/>
            <person name="Grigoriev I.V."/>
            <person name="Doty S.L."/>
        </authorList>
    </citation>
    <scope>NUCLEOTIDE SEQUENCE [LARGE SCALE GENOMIC DNA]</scope>
    <source>
        <strain evidence="2 3">WP1</strain>
    </source>
</reference>
<protein>
    <recommendedName>
        <fullName evidence="4">Proteophosphoglycan ppg4</fullName>
    </recommendedName>
</protein>
<dbReference type="InterPro" id="IPR043129">
    <property type="entry name" value="ATPase_NBD"/>
</dbReference>
<feature type="region of interest" description="Disordered" evidence="1">
    <location>
        <begin position="251"/>
        <end position="272"/>
    </location>
</feature>
<name>A0A0P9ELC4_RHOGW</name>
<dbReference type="RefSeq" id="XP_018268577.1">
    <property type="nucleotide sequence ID" value="XM_018417945.1"/>
</dbReference>
<organism evidence="2 3">
    <name type="scientific">Rhodotorula graminis (strain WP1)</name>
    <dbReference type="NCBI Taxonomy" id="578459"/>
    <lineage>
        <taxon>Eukaryota</taxon>
        <taxon>Fungi</taxon>
        <taxon>Dikarya</taxon>
        <taxon>Basidiomycota</taxon>
        <taxon>Pucciniomycotina</taxon>
        <taxon>Microbotryomycetes</taxon>
        <taxon>Sporidiobolales</taxon>
        <taxon>Sporidiobolaceae</taxon>
        <taxon>Rhodotorula</taxon>
    </lineage>
</organism>
<dbReference type="PANTHER" id="PTHR14187">
    <property type="entry name" value="ALPHA KINASE/ELONGATION FACTOR 2 KINASE"/>
    <property type="match status" value="1"/>
</dbReference>
<dbReference type="STRING" id="578459.A0A0P9ELC4"/>
<evidence type="ECO:0000313" key="3">
    <source>
        <dbReference type="Proteomes" id="UP000053890"/>
    </source>
</evidence>
<gene>
    <name evidence="2" type="ORF">RHOBADRAFT_55633</name>
</gene>
<feature type="compositionally biased region" description="Basic and acidic residues" evidence="1">
    <location>
        <begin position="258"/>
        <end position="268"/>
    </location>
</feature>
<sequence>MPALSSCRAAPPIAPQLAPAPALGPPSDRSSLEYFDEERLIISFDVGNTSTSITLAHLTWACRPLHPTSSTLRTVLTYPYSSPSVTPIPSRTPSLAAFDRADRPRAFGAECLTPRALQLARDEGWLVVKGFKEQMRPGPARAPQGPAALESGKKLLKKFKAPLSSSSSASATPAHLAPSASPAPATSSRAPASAHDSVRSLASSEGLVDAASPTAAPALSSAPAPAHDIDQSYVLVSPGVGGIDGGTGALGDLGRSAGGKDRAEDKPADAPAARKVLHHGPRLRTIYAEYLKWLVACARAWYAESFAGGDDTFVRCWERARFVVAIPADWTGDETEIVRGAMKDARLLPTNFEVGRLTFVKEPAAITYFAARHTRSTTWLEEGSSFALVDAAEQGVSIIGYTVSARAPRLKLRAYEPVTRLPAGAGTVLDALTELLTARLARTKFKSSAILSHLVAEFRARVLKRFSGIGGPANYRLRLPEGDAKLEKAVDSGARIRDGWLALSAEDVESCFRPVVDVIVVRLSSILPRGDAKHILLSGGFSESPYLVSRLRETFSPGGIQLVIADIPTHSAVADGALAFYLSETLAPRRTRFALGTQVAVDWSTQWERGMHERAVVQGSGGRRVVMGKWSELVPQDSTLSISTTWRRTFNFRYRLAARDPTFKTTLWRYDSAADEVQNGWMVDVDGKPHAAYREVCEVEADLLSLVAASEVYGEEEAAWVQLQVDLVVYVGDDSLEAVVEWAEQGKAVRGPATRIPLGAF</sequence>
<dbReference type="GeneID" id="28978393"/>
<evidence type="ECO:0000313" key="2">
    <source>
        <dbReference type="EMBL" id="KPV72528.1"/>
    </source>
</evidence>
<evidence type="ECO:0008006" key="4">
    <source>
        <dbReference type="Google" id="ProtNLM"/>
    </source>
</evidence>
<proteinExistence type="predicted"/>
<dbReference type="OMA" id="CWERARF"/>